<organism evidence="1 2">
    <name type="scientific">Devosia equisanguinis</name>
    <dbReference type="NCBI Taxonomy" id="2490941"/>
    <lineage>
        <taxon>Bacteria</taxon>
        <taxon>Pseudomonadati</taxon>
        <taxon>Pseudomonadota</taxon>
        <taxon>Alphaproteobacteria</taxon>
        <taxon>Hyphomicrobiales</taxon>
        <taxon>Devosiaceae</taxon>
        <taxon>Devosia</taxon>
    </lineage>
</organism>
<sequence>MRFQSVGQIKDISIARVMLVALRAHGFHPLDPVDGGLPGVPNLFGTQGVSIEVPEDEAEDAAVLLADLMKDMNDTHP</sequence>
<protein>
    <recommendedName>
        <fullName evidence="3">DUF2007 domain-containing protein</fullName>
    </recommendedName>
</protein>
<keyword evidence="2" id="KW-1185">Reference proteome</keyword>
<evidence type="ECO:0008006" key="3">
    <source>
        <dbReference type="Google" id="ProtNLM"/>
    </source>
</evidence>
<evidence type="ECO:0000313" key="2">
    <source>
        <dbReference type="Proteomes" id="UP000268844"/>
    </source>
</evidence>
<proteinExistence type="predicted"/>
<evidence type="ECO:0000313" key="1">
    <source>
        <dbReference type="EMBL" id="VDS05511.1"/>
    </source>
</evidence>
<dbReference type="Proteomes" id="UP000268844">
    <property type="component" value="Unassembled WGS sequence"/>
</dbReference>
<dbReference type="RefSeq" id="WP_126151052.1">
    <property type="nucleotide sequence ID" value="NZ_JBHTMH010000002.1"/>
</dbReference>
<accession>A0A447IDG5</accession>
<dbReference type="EMBL" id="UZWD01000033">
    <property type="protein sequence ID" value="VDS05511.1"/>
    <property type="molecule type" value="Genomic_DNA"/>
</dbReference>
<gene>
    <name evidence="1" type="ORF">DEVEQU_02653</name>
</gene>
<reference evidence="1 2" key="1">
    <citation type="submission" date="2018-12" db="EMBL/GenBank/DDBJ databases">
        <authorList>
            <person name="Criscuolo A."/>
        </authorList>
    </citation>
    <scope>NUCLEOTIDE SEQUENCE [LARGE SCALE GENOMIC DNA]</scope>
    <source>
        <strain evidence="1">ACIP1116281</strain>
    </source>
</reference>
<name>A0A447IDG5_9HYPH</name>
<dbReference type="OrthoDB" id="7960996at2"/>
<dbReference type="AlphaFoldDB" id="A0A447IDG5"/>